<keyword evidence="2" id="KW-1185">Reference proteome</keyword>
<sequence>VQEKARTAAIDMHQSAQHADITAEHIVTQKEVVRAYELQFKIARRTLTDVLGAYTELASIEQEYVTARNDFRAAALEYLV</sequence>
<dbReference type="Proteomes" id="UP000036027">
    <property type="component" value="Unassembled WGS sequence"/>
</dbReference>
<dbReference type="SUPFAM" id="SSF56954">
    <property type="entry name" value="Outer membrane efflux proteins (OEP)"/>
    <property type="match status" value="1"/>
</dbReference>
<organism evidence="1 2">
    <name type="scientific">Neisseria arctica</name>
    <dbReference type="NCBI Taxonomy" id="1470200"/>
    <lineage>
        <taxon>Bacteria</taxon>
        <taxon>Pseudomonadati</taxon>
        <taxon>Pseudomonadota</taxon>
        <taxon>Betaproteobacteria</taxon>
        <taxon>Neisseriales</taxon>
        <taxon>Neisseriaceae</taxon>
        <taxon>Neisseria</taxon>
    </lineage>
</organism>
<dbReference type="AlphaFoldDB" id="A0A0J0YNZ6"/>
<accession>A0A0J0YNZ6</accession>
<evidence type="ECO:0000313" key="1">
    <source>
        <dbReference type="EMBL" id="KLT71870.1"/>
    </source>
</evidence>
<dbReference type="GO" id="GO:0015562">
    <property type="term" value="F:efflux transmembrane transporter activity"/>
    <property type="evidence" value="ECO:0007669"/>
    <property type="project" value="InterPro"/>
</dbReference>
<feature type="non-terminal residue" evidence="1">
    <location>
        <position position="1"/>
    </location>
</feature>
<gene>
    <name evidence="1" type="ORF">PL75_11325</name>
</gene>
<dbReference type="STRING" id="1470200.PL75_11325"/>
<proteinExistence type="predicted"/>
<reference evidence="1 2" key="1">
    <citation type="submission" date="2014-11" db="EMBL/GenBank/DDBJ databases">
        <title>Genome of a novel goose pathogen.</title>
        <authorList>
            <person name="Hansen C.M."/>
            <person name="Hueffer K."/>
            <person name="Choi S.C."/>
        </authorList>
    </citation>
    <scope>NUCLEOTIDE SEQUENCE [LARGE SCALE GENOMIC DNA]</scope>
    <source>
        <strain evidence="1 2">KH1503</strain>
    </source>
</reference>
<feature type="non-terminal residue" evidence="1">
    <location>
        <position position="80"/>
    </location>
</feature>
<protein>
    <submittedName>
        <fullName evidence="1">Transporter</fullName>
    </submittedName>
</protein>
<dbReference type="RefSeq" id="WP_047762036.1">
    <property type="nucleotide sequence ID" value="NZ_JTDO01000162.1"/>
</dbReference>
<evidence type="ECO:0000313" key="2">
    <source>
        <dbReference type="Proteomes" id="UP000036027"/>
    </source>
</evidence>
<comment type="caution">
    <text evidence="1">The sequence shown here is derived from an EMBL/GenBank/DDBJ whole genome shotgun (WGS) entry which is preliminary data.</text>
</comment>
<dbReference type="Gene3D" id="1.20.1600.10">
    <property type="entry name" value="Outer membrane efflux proteins (OEP)"/>
    <property type="match status" value="1"/>
</dbReference>
<dbReference type="EMBL" id="JTDO01000162">
    <property type="protein sequence ID" value="KLT71870.1"/>
    <property type="molecule type" value="Genomic_DNA"/>
</dbReference>
<name>A0A0J0YNZ6_9NEIS</name>